<comment type="subcellular location">
    <subcellularLocation>
        <location evidence="1">Cell membrane</location>
        <topology evidence="1">Multi-pass membrane protein</topology>
    </subcellularLocation>
</comment>
<gene>
    <name evidence="9" type="ORF">SAMN06265218_103290</name>
</gene>
<dbReference type="PANTHER" id="PTHR43738">
    <property type="entry name" value="ABC TRANSPORTER, MEMBRANE PROTEIN"/>
    <property type="match status" value="1"/>
</dbReference>
<evidence type="ECO:0000256" key="6">
    <source>
        <dbReference type="SAM" id="Phobius"/>
    </source>
</evidence>
<feature type="transmembrane region" description="Helical" evidence="6">
    <location>
        <begin position="303"/>
        <end position="330"/>
    </location>
</feature>
<keyword evidence="2" id="KW-1003">Cell membrane</keyword>
<reference evidence="9 10" key="1">
    <citation type="submission" date="2017-05" db="EMBL/GenBank/DDBJ databases">
        <authorList>
            <person name="Varghese N."/>
            <person name="Submissions S."/>
        </authorList>
    </citation>
    <scope>NUCLEOTIDE SEQUENCE [LARGE SCALE GENOMIC DNA]</scope>
    <source>
        <strain evidence="9 10">DSM 21194</strain>
    </source>
</reference>
<dbReference type="AlphaFoldDB" id="A0A521BPS0"/>
<dbReference type="Pfam" id="PF12704">
    <property type="entry name" value="MacB_PCD"/>
    <property type="match status" value="1"/>
</dbReference>
<dbReference type="Proteomes" id="UP000317593">
    <property type="component" value="Unassembled WGS sequence"/>
</dbReference>
<protein>
    <submittedName>
        <fullName evidence="9">Putative ABC transport system permease protein</fullName>
    </submittedName>
</protein>
<dbReference type="GO" id="GO:0005886">
    <property type="term" value="C:plasma membrane"/>
    <property type="evidence" value="ECO:0007669"/>
    <property type="project" value="UniProtKB-SubCell"/>
</dbReference>
<keyword evidence="3 6" id="KW-0812">Transmembrane</keyword>
<dbReference type="EMBL" id="FXTH01000003">
    <property type="protein sequence ID" value="SMO49147.1"/>
    <property type="molecule type" value="Genomic_DNA"/>
</dbReference>
<evidence type="ECO:0000256" key="3">
    <source>
        <dbReference type="ARBA" id="ARBA00022692"/>
    </source>
</evidence>
<accession>A0A521BPS0</accession>
<evidence type="ECO:0000313" key="9">
    <source>
        <dbReference type="EMBL" id="SMO49147.1"/>
    </source>
</evidence>
<feature type="domain" description="MacB-like periplasmic core" evidence="8">
    <location>
        <begin position="18"/>
        <end position="228"/>
    </location>
</feature>
<sequence>MKWLILIGKNLLRNKKRTFLTMGAVALALFIFTMLQSVLTAMEFQVARGAGETRVGVIEKYSGPRRSLPEGYWSQLERFEGVRSVTPTSFDILGMKRATTYYIGLLVDPESYRKVFESTASYIPPDQYEDFIKRRNGAIVGKQIMQAYGWRPGDAITLRSLQHKADLELVISGVYPSVPEATDQMDNRILIHRPYYESIVNKPGRVAIYWLRLENPASILPVIKAVTDYYSIGPREVSVQTEGSMLAQLTSYTATIQLIIRVISTVVLFTILLITINTIALSMRERRKEIALMKALGYTPIRILGLVVGEAVFTSVVAGLIGAGAAYALFNMSDLTLSLGLTFNFIVRPAVFTTALVLAVLLGIVSSLVPAYNASRINVINVLHSL</sequence>
<feature type="domain" description="ABC3 transporter permease C-terminal" evidence="7">
    <location>
        <begin position="262"/>
        <end position="378"/>
    </location>
</feature>
<feature type="transmembrane region" description="Helical" evidence="6">
    <location>
        <begin position="350"/>
        <end position="372"/>
    </location>
</feature>
<keyword evidence="10" id="KW-1185">Reference proteome</keyword>
<evidence type="ECO:0000256" key="4">
    <source>
        <dbReference type="ARBA" id="ARBA00022989"/>
    </source>
</evidence>
<dbReference type="InterPro" id="IPR025857">
    <property type="entry name" value="MacB_PCD"/>
</dbReference>
<keyword evidence="4 6" id="KW-1133">Transmembrane helix</keyword>
<proteinExistence type="predicted"/>
<dbReference type="RefSeq" id="WP_142713498.1">
    <property type="nucleotide sequence ID" value="NZ_FXTH01000003.1"/>
</dbReference>
<dbReference type="InterPro" id="IPR003838">
    <property type="entry name" value="ABC3_permease_C"/>
</dbReference>
<dbReference type="PANTHER" id="PTHR43738:SF3">
    <property type="entry name" value="ABC TRANSPORTER PERMEASE"/>
    <property type="match status" value="1"/>
</dbReference>
<dbReference type="OrthoDB" id="9775474at2"/>
<evidence type="ECO:0000256" key="5">
    <source>
        <dbReference type="ARBA" id="ARBA00023136"/>
    </source>
</evidence>
<keyword evidence="5 6" id="KW-0472">Membrane</keyword>
<dbReference type="InterPro" id="IPR051125">
    <property type="entry name" value="ABC-4/HrtB_transporter"/>
</dbReference>
<evidence type="ECO:0000313" key="10">
    <source>
        <dbReference type="Proteomes" id="UP000317593"/>
    </source>
</evidence>
<feature type="transmembrane region" description="Helical" evidence="6">
    <location>
        <begin position="258"/>
        <end position="282"/>
    </location>
</feature>
<dbReference type="Pfam" id="PF02687">
    <property type="entry name" value="FtsX"/>
    <property type="match status" value="1"/>
</dbReference>
<evidence type="ECO:0000259" key="8">
    <source>
        <dbReference type="Pfam" id="PF12704"/>
    </source>
</evidence>
<organism evidence="9 10">
    <name type="scientific">Fodinibius sediminis</name>
    <dbReference type="NCBI Taxonomy" id="1214077"/>
    <lineage>
        <taxon>Bacteria</taxon>
        <taxon>Pseudomonadati</taxon>
        <taxon>Balneolota</taxon>
        <taxon>Balneolia</taxon>
        <taxon>Balneolales</taxon>
        <taxon>Balneolaceae</taxon>
        <taxon>Fodinibius</taxon>
    </lineage>
</organism>
<name>A0A521BPS0_9BACT</name>
<evidence type="ECO:0000256" key="1">
    <source>
        <dbReference type="ARBA" id="ARBA00004651"/>
    </source>
</evidence>
<evidence type="ECO:0000259" key="7">
    <source>
        <dbReference type="Pfam" id="PF02687"/>
    </source>
</evidence>
<evidence type="ECO:0000256" key="2">
    <source>
        <dbReference type="ARBA" id="ARBA00022475"/>
    </source>
</evidence>